<proteinExistence type="predicted"/>
<evidence type="ECO:0000313" key="1">
    <source>
        <dbReference type="EMBL" id="JAD51950.1"/>
    </source>
</evidence>
<accession>A0A0A9ASP5</accession>
<sequence>MWSALANRISHVILLRAVLGFAVVTAGRRNMSCNDRNNLILEF</sequence>
<protein>
    <submittedName>
        <fullName evidence="1">Uncharacterized protein</fullName>
    </submittedName>
</protein>
<dbReference type="EMBL" id="GBRH01245945">
    <property type="protein sequence ID" value="JAD51950.1"/>
    <property type="molecule type" value="Transcribed_RNA"/>
</dbReference>
<name>A0A0A9ASP5_ARUDO</name>
<reference evidence="1" key="2">
    <citation type="journal article" date="2015" name="Data Brief">
        <title>Shoot transcriptome of the giant reed, Arundo donax.</title>
        <authorList>
            <person name="Barrero R.A."/>
            <person name="Guerrero F.D."/>
            <person name="Moolhuijzen P."/>
            <person name="Goolsby J.A."/>
            <person name="Tidwell J."/>
            <person name="Bellgard S.E."/>
            <person name="Bellgard M.I."/>
        </authorList>
    </citation>
    <scope>NUCLEOTIDE SEQUENCE</scope>
    <source>
        <tissue evidence="1">Shoot tissue taken approximately 20 cm above the soil surface</tissue>
    </source>
</reference>
<dbReference type="AlphaFoldDB" id="A0A0A9ASP5"/>
<organism evidence="1">
    <name type="scientific">Arundo donax</name>
    <name type="common">Giant reed</name>
    <name type="synonym">Donax arundinaceus</name>
    <dbReference type="NCBI Taxonomy" id="35708"/>
    <lineage>
        <taxon>Eukaryota</taxon>
        <taxon>Viridiplantae</taxon>
        <taxon>Streptophyta</taxon>
        <taxon>Embryophyta</taxon>
        <taxon>Tracheophyta</taxon>
        <taxon>Spermatophyta</taxon>
        <taxon>Magnoliopsida</taxon>
        <taxon>Liliopsida</taxon>
        <taxon>Poales</taxon>
        <taxon>Poaceae</taxon>
        <taxon>PACMAD clade</taxon>
        <taxon>Arundinoideae</taxon>
        <taxon>Arundineae</taxon>
        <taxon>Arundo</taxon>
    </lineage>
</organism>
<reference evidence="1" key="1">
    <citation type="submission" date="2014-09" db="EMBL/GenBank/DDBJ databases">
        <authorList>
            <person name="Magalhaes I.L.F."/>
            <person name="Oliveira U."/>
            <person name="Santos F.R."/>
            <person name="Vidigal T.H.D.A."/>
            <person name="Brescovit A.D."/>
            <person name="Santos A.J."/>
        </authorList>
    </citation>
    <scope>NUCLEOTIDE SEQUENCE</scope>
    <source>
        <tissue evidence="1">Shoot tissue taken approximately 20 cm above the soil surface</tissue>
    </source>
</reference>